<keyword evidence="2" id="KW-0732">Signal</keyword>
<dbReference type="InterPro" id="IPR012505">
    <property type="entry name" value="YbbR"/>
</dbReference>
<dbReference type="EMBL" id="JAASUB010000010">
    <property type="protein sequence ID" value="MBC1510140.1"/>
    <property type="molecule type" value="Genomic_DNA"/>
</dbReference>
<evidence type="ECO:0000256" key="2">
    <source>
        <dbReference type="SAM" id="SignalP"/>
    </source>
</evidence>
<feature type="signal peptide" evidence="2">
    <location>
        <begin position="1"/>
        <end position="28"/>
    </location>
</feature>
<dbReference type="Gene3D" id="2.170.120.40">
    <property type="entry name" value="YbbR-like domain"/>
    <property type="match status" value="2"/>
</dbReference>
<feature type="region of interest" description="Disordered" evidence="1">
    <location>
        <begin position="317"/>
        <end position="352"/>
    </location>
</feature>
<keyword evidence="6" id="KW-1185">Reference proteome</keyword>
<dbReference type="AlphaFoldDB" id="A0A7X0X9K1"/>
<evidence type="ECO:0000313" key="6">
    <source>
        <dbReference type="Proteomes" id="UP000587800"/>
    </source>
</evidence>
<feature type="compositionally biased region" description="Polar residues" evidence="1">
    <location>
        <begin position="319"/>
        <end position="331"/>
    </location>
</feature>
<gene>
    <name evidence="3" type="ORF">HCJ38_11740</name>
    <name evidence="4" type="ORF">HCJ59_09610</name>
</gene>
<dbReference type="Pfam" id="PF07949">
    <property type="entry name" value="YbbR"/>
    <property type="match status" value="3"/>
</dbReference>
<dbReference type="Gene3D" id="2.170.120.30">
    <property type="match status" value="2"/>
</dbReference>
<comment type="caution">
    <text evidence="3">The sequence shown here is derived from an EMBL/GenBank/DDBJ whole genome shotgun (WGS) entry which is preliminary data.</text>
</comment>
<protein>
    <submittedName>
        <fullName evidence="3">YbbR-like domain-containing protein</fullName>
    </submittedName>
</protein>
<dbReference type="RefSeq" id="WP_185346274.1">
    <property type="nucleotide sequence ID" value="NZ_JAASTU010000010.1"/>
</dbReference>
<accession>A0A7X0X9K1</accession>
<evidence type="ECO:0000256" key="1">
    <source>
        <dbReference type="SAM" id="MobiDB-lite"/>
    </source>
</evidence>
<dbReference type="PANTHER" id="PTHR37804:SF1">
    <property type="entry name" value="CDAA REGULATORY PROTEIN CDAR"/>
    <property type="match status" value="1"/>
</dbReference>
<name>A0A7X0X9K1_9LIST</name>
<proteinExistence type="predicted"/>
<dbReference type="EMBL" id="JAASTW010000015">
    <property type="protein sequence ID" value="MBC1489671.1"/>
    <property type="molecule type" value="Genomic_DNA"/>
</dbReference>
<reference evidence="5 6" key="1">
    <citation type="submission" date="2020-03" db="EMBL/GenBank/DDBJ databases">
        <title>Soil Listeria distribution.</title>
        <authorList>
            <person name="Liao J."/>
            <person name="Wiedmann M."/>
        </authorList>
    </citation>
    <scope>NUCLEOTIDE SEQUENCE [LARGE SCALE GENOMIC DNA]</scope>
    <source>
        <strain evidence="4 6">FSL L7-1515</strain>
        <strain evidence="3 5">FSL L7-1554</strain>
    </source>
</reference>
<evidence type="ECO:0000313" key="3">
    <source>
        <dbReference type="EMBL" id="MBC1489671.1"/>
    </source>
</evidence>
<evidence type="ECO:0000313" key="4">
    <source>
        <dbReference type="EMBL" id="MBC1510140.1"/>
    </source>
</evidence>
<dbReference type="Proteomes" id="UP000561617">
    <property type="component" value="Unassembled WGS sequence"/>
</dbReference>
<sequence length="454" mass="48887">MDRILNNKWSIRIIALLLAAILFTSVNASNNSATSLSTTASSDTEVIENVPVKVYYDKTNLYISGVPETVTVTISGPRSIVQSAKAQQDFTVYADLRNASIGTQEVKLQVKDISDRLKVKVDPVSVNVNVQEKVTKKFSVDVELSKSVIADGYEAGTPVVDPKKVSITGAKDTIEQIAYVKATLESDGKHKSEFTDNATVSVFDSNLNKLDVEVSPQEVEVTVPVEKVGKSVPIKINQEGTPESDIEISSITPDKSEVVVVGDDTVLDKIKEIEIPIDVTKIKADTVKEVTVPVPTGAKSVQPTTIEVKIKTIKKSEASGDTNSTENNQEPESNDTTTNDSEDTDTKESKVSKSFSDMQVYMSGLKNTLDAQMVTPANGKVTVTITGEKKTVDSIVAKDLSVIANLSKGNAGDFSTPLEVNGLPDNVAYKVNPISADFIIKEKEAQNTVPSKNT</sequence>
<dbReference type="PANTHER" id="PTHR37804">
    <property type="entry name" value="CDAA REGULATORY PROTEIN CDAR"/>
    <property type="match status" value="1"/>
</dbReference>
<dbReference type="InterPro" id="IPR053154">
    <property type="entry name" value="c-di-AMP_regulator"/>
</dbReference>
<organism evidence="3 5">
    <name type="scientific">Listeria immobilis</name>
    <dbReference type="NCBI Taxonomy" id="2713502"/>
    <lineage>
        <taxon>Bacteria</taxon>
        <taxon>Bacillati</taxon>
        <taxon>Bacillota</taxon>
        <taxon>Bacilli</taxon>
        <taxon>Bacillales</taxon>
        <taxon>Listeriaceae</taxon>
        <taxon>Listeria</taxon>
    </lineage>
</organism>
<evidence type="ECO:0000313" key="5">
    <source>
        <dbReference type="Proteomes" id="UP000561617"/>
    </source>
</evidence>
<feature type="chain" id="PRO_5039694845" evidence="2">
    <location>
        <begin position="29"/>
        <end position="454"/>
    </location>
</feature>
<dbReference type="Proteomes" id="UP000587800">
    <property type="component" value="Unassembled WGS sequence"/>
</dbReference>